<gene>
    <name evidence="1" type="ORF">Pr1d_34720</name>
</gene>
<dbReference type="AlphaFoldDB" id="A0A5B9QQC6"/>
<dbReference type="OrthoDB" id="9815217at2"/>
<dbReference type="Proteomes" id="UP000323917">
    <property type="component" value="Chromosome"/>
</dbReference>
<sequence>MENEEKYEGWENRETWLVNLHLENEASSYRYWREQAEQSRSSAAKTDQVHAKIWTEAQAALFTLADQMREQVTEAIAVESPSLVGDLIATALSRVEWREIAEHWLEKDAT</sequence>
<dbReference type="RefSeq" id="WP_148074550.1">
    <property type="nucleotide sequence ID" value="NZ_CP042913.1"/>
</dbReference>
<accession>A0A5B9QQC6</accession>
<evidence type="ECO:0000313" key="1">
    <source>
        <dbReference type="EMBL" id="QEG36163.1"/>
    </source>
</evidence>
<protein>
    <submittedName>
        <fullName evidence="1">Uncharacterized protein</fullName>
    </submittedName>
</protein>
<name>A0A5B9QQC6_9BACT</name>
<keyword evidence="2" id="KW-1185">Reference proteome</keyword>
<dbReference type="InterPro" id="IPR055673">
    <property type="entry name" value="DUF7249"/>
</dbReference>
<proteinExistence type="predicted"/>
<dbReference type="Pfam" id="PF23907">
    <property type="entry name" value="DUF7249"/>
    <property type="match status" value="1"/>
</dbReference>
<reference evidence="1 2" key="1">
    <citation type="submission" date="2019-08" db="EMBL/GenBank/DDBJ databases">
        <title>Deep-cultivation of Planctomycetes and their phenomic and genomic characterization uncovers novel biology.</title>
        <authorList>
            <person name="Wiegand S."/>
            <person name="Jogler M."/>
            <person name="Boedeker C."/>
            <person name="Pinto D."/>
            <person name="Vollmers J."/>
            <person name="Rivas-Marin E."/>
            <person name="Kohn T."/>
            <person name="Peeters S.H."/>
            <person name="Heuer A."/>
            <person name="Rast P."/>
            <person name="Oberbeckmann S."/>
            <person name="Bunk B."/>
            <person name="Jeske O."/>
            <person name="Meyerdierks A."/>
            <person name="Storesund J.E."/>
            <person name="Kallscheuer N."/>
            <person name="Luecker S."/>
            <person name="Lage O.M."/>
            <person name="Pohl T."/>
            <person name="Merkel B.J."/>
            <person name="Hornburger P."/>
            <person name="Mueller R.-W."/>
            <person name="Bruemmer F."/>
            <person name="Labrenz M."/>
            <person name="Spormann A.M."/>
            <person name="Op den Camp H."/>
            <person name="Overmann J."/>
            <person name="Amann R."/>
            <person name="Jetten M.S.M."/>
            <person name="Mascher T."/>
            <person name="Medema M.H."/>
            <person name="Devos D.P."/>
            <person name="Kaster A.-K."/>
            <person name="Ovreas L."/>
            <person name="Rohde M."/>
            <person name="Galperin M.Y."/>
            <person name="Jogler C."/>
        </authorList>
    </citation>
    <scope>NUCLEOTIDE SEQUENCE [LARGE SCALE GENOMIC DNA]</scope>
    <source>
        <strain evidence="1 2">Pr1d</strain>
    </source>
</reference>
<evidence type="ECO:0000313" key="2">
    <source>
        <dbReference type="Proteomes" id="UP000323917"/>
    </source>
</evidence>
<organism evidence="1 2">
    <name type="scientific">Bythopirellula goksoeyrii</name>
    <dbReference type="NCBI Taxonomy" id="1400387"/>
    <lineage>
        <taxon>Bacteria</taxon>
        <taxon>Pseudomonadati</taxon>
        <taxon>Planctomycetota</taxon>
        <taxon>Planctomycetia</taxon>
        <taxon>Pirellulales</taxon>
        <taxon>Lacipirellulaceae</taxon>
        <taxon>Bythopirellula</taxon>
    </lineage>
</organism>
<dbReference type="KEGG" id="bgok:Pr1d_34720"/>
<dbReference type="EMBL" id="CP042913">
    <property type="protein sequence ID" value="QEG36163.1"/>
    <property type="molecule type" value="Genomic_DNA"/>
</dbReference>